<sequence length="833" mass="91752">MRGSVQWFVKRGTRGIGAIAAAGATISYRATPRPRNFWPPNSTSRLLFSSSSLRAASSSDDKSSSASTRSHQSKQKESHTAAIMGECPLRTANVAGGGTRNRDWWPNTLKLNILRQHTEATNPYDPNFDYAEAFKSLDYEGLKKDLRALMTDSQEYWPADFGHYGGLFVRMAWHSAGTYRVMDGRGGGGQGQQRFAPLNSWPDNVSLDKARRLLWPIKQKYGNKISWADLMLLTGNVALEDMGFKTFGFAGGRPDTWEADESTYWGGETTWLGNEVRYSSGNEGHKESGVIDGSESKKGHKDIHTRDLEKPVSAAHMGLIYVNPEGPDGIPDPVAAARDIRTTFSRMAMNDEETVALIAGGHTVGKTHGAAPSDNVGPEPEAAPIENQGLGWSNKHGSGKGPDTITSGLEVIWTKEPAKFTMNYLEYLFKYEWELTKSPAGANQWVAKNAEEFIPDAFDPSKKHKPRMLTTDLSLRFDPEYEKISRRFLENPEQFKDAFARAWFKLLHRDMGPRSRWLGPEVPKETLLWEDPIPTPDHPIIDGSDVDSLKKAILATGVAPSKLIQTAWASASTFRGGDKRGGANGARIRLEPQNKWEVNNPQQLAEVLKALEGVKADFEKSGKKVSIADLIVLAGVAAVEQAAGVPVPFTPGRGDATQEQTDVESFTHLEPAADAFRNYGKGTSRVTTEQIMVDRAQQLTLTAPELTVLVGGLRVLGANYDGSSHGVWTDKPGKLTNDFFVTLLDPYTSWKSVDGEVFEGTNSKSGKKLTGTRADLVFGSHSELRALAEVYGSADGQQKFTKDFVAAWDKVMNLDRFDVRRGIYDETRLKSKL</sequence>
<name>A0A4P7NQ36_PYROR</name>
<dbReference type="InterPro" id="IPR019793">
    <property type="entry name" value="Peroxidases_heam-ligand_BS"/>
</dbReference>
<feature type="compositionally biased region" description="Basic and acidic residues" evidence="12">
    <location>
        <begin position="283"/>
        <end position="301"/>
    </location>
</feature>
<comment type="similarity">
    <text evidence="10 11">Belongs to the peroxidase family. Peroxidase/catalase subfamily.</text>
</comment>
<comment type="caution">
    <text evidence="10">Lacks conserved residue(s) required for the propagation of feature annotation.</text>
</comment>
<dbReference type="PROSITE" id="PS50873">
    <property type="entry name" value="PEROXIDASE_4"/>
    <property type="match status" value="1"/>
</dbReference>
<dbReference type="EMBL" id="CP034209">
    <property type="protein sequence ID" value="QBZ64369.1"/>
    <property type="molecule type" value="Genomic_DNA"/>
</dbReference>
<dbReference type="GO" id="GO:0020037">
    <property type="term" value="F:heme binding"/>
    <property type="evidence" value="ECO:0007669"/>
    <property type="project" value="InterPro"/>
</dbReference>
<dbReference type="InterPro" id="IPR000763">
    <property type="entry name" value="Catalase_peroxidase"/>
</dbReference>
<dbReference type="GO" id="GO:0005829">
    <property type="term" value="C:cytosol"/>
    <property type="evidence" value="ECO:0007669"/>
    <property type="project" value="TreeGrafter"/>
</dbReference>
<dbReference type="GO" id="GO:0046872">
    <property type="term" value="F:metal ion binding"/>
    <property type="evidence" value="ECO:0007669"/>
    <property type="project" value="UniProtKB-KW"/>
</dbReference>
<dbReference type="PANTHER" id="PTHR30555:SF0">
    <property type="entry name" value="CATALASE-PEROXIDASE"/>
    <property type="match status" value="1"/>
</dbReference>
<dbReference type="HAMAP" id="MF_01961">
    <property type="entry name" value="Catal_peroxid"/>
    <property type="match status" value="1"/>
</dbReference>
<evidence type="ECO:0000256" key="3">
    <source>
        <dbReference type="ARBA" id="ARBA00022723"/>
    </source>
</evidence>
<evidence type="ECO:0000256" key="11">
    <source>
        <dbReference type="RuleBase" id="RU003451"/>
    </source>
</evidence>
<feature type="cross-link" description="Tryptophyl-tyrosyl-methioninium (Tyr-Met) (with Trp-173)" evidence="10">
    <location>
        <begin position="321"/>
        <end position="347"/>
    </location>
</feature>
<dbReference type="CDD" id="cd00649">
    <property type="entry name" value="catalase_peroxidase_1"/>
    <property type="match status" value="1"/>
</dbReference>
<dbReference type="FunFam" id="1.10.420.10:FF:000002">
    <property type="entry name" value="Catalase-peroxidase"/>
    <property type="match status" value="1"/>
</dbReference>
<dbReference type="PANTHER" id="PTHR30555">
    <property type="entry name" value="HYDROPEROXIDASE I, BIFUNCTIONAL CATALASE-PEROXIDASE"/>
    <property type="match status" value="1"/>
</dbReference>
<protein>
    <recommendedName>
        <fullName evidence="9 10">Catalase-peroxidase</fullName>
        <shortName evidence="10">CP</shortName>
        <ecNumber evidence="10 11">1.11.1.21</ecNumber>
    </recommendedName>
    <alternativeName>
        <fullName evidence="10">Peroxidase/catalase</fullName>
    </alternativeName>
</protein>
<comment type="catalytic activity">
    <reaction evidence="8 10 11">
        <text>H2O2 + AH2 = A + 2 H2O</text>
        <dbReference type="Rhea" id="RHEA:30275"/>
        <dbReference type="ChEBI" id="CHEBI:13193"/>
        <dbReference type="ChEBI" id="CHEBI:15377"/>
        <dbReference type="ChEBI" id="CHEBI:16240"/>
        <dbReference type="ChEBI" id="CHEBI:17499"/>
        <dbReference type="EC" id="1.11.1.21"/>
    </reaction>
</comment>
<dbReference type="GO" id="GO:0004096">
    <property type="term" value="F:catalase activity"/>
    <property type="evidence" value="ECO:0007669"/>
    <property type="project" value="UniProtKB-UniRule"/>
</dbReference>
<keyword evidence="3 10" id="KW-0479">Metal-binding</keyword>
<feature type="compositionally biased region" description="Low complexity" evidence="12">
    <location>
        <begin position="56"/>
        <end position="70"/>
    </location>
</feature>
<comment type="PTM">
    <text evidence="10">Formation of the three residue Trp-Tyr-Met cross-link is important for the catalase, but not the peroxidase activity of the enzyme.</text>
</comment>
<feature type="region of interest" description="Disordered" evidence="12">
    <location>
        <begin position="56"/>
        <end position="84"/>
    </location>
</feature>
<dbReference type="FunFam" id="1.10.420.10:FF:000004">
    <property type="entry name" value="Catalase-peroxidase"/>
    <property type="match status" value="1"/>
</dbReference>
<keyword evidence="4 10" id="KW-0560">Oxidoreductase</keyword>
<dbReference type="InterPro" id="IPR002016">
    <property type="entry name" value="Haem_peroxidase"/>
</dbReference>
<feature type="site" description="Transition state stabilizer" evidence="10">
    <location>
        <position position="170"/>
    </location>
</feature>
<organism evidence="13 14">
    <name type="scientific">Pyricularia oryzae</name>
    <name type="common">Rice blast fungus</name>
    <name type="synonym">Magnaporthe oryzae</name>
    <dbReference type="NCBI Taxonomy" id="318829"/>
    <lineage>
        <taxon>Eukaryota</taxon>
        <taxon>Fungi</taxon>
        <taxon>Dikarya</taxon>
        <taxon>Ascomycota</taxon>
        <taxon>Pezizomycotina</taxon>
        <taxon>Sordariomycetes</taxon>
        <taxon>Sordariomycetidae</taxon>
        <taxon>Magnaporthales</taxon>
        <taxon>Pyriculariaceae</taxon>
        <taxon>Pyricularia</taxon>
    </lineage>
</organism>
<dbReference type="InterPro" id="IPR019794">
    <property type="entry name" value="Peroxidases_AS"/>
</dbReference>
<evidence type="ECO:0000256" key="10">
    <source>
        <dbReference type="HAMAP-Rule" id="MF_03108"/>
    </source>
</evidence>
<dbReference type="Pfam" id="PF00141">
    <property type="entry name" value="peroxidase"/>
    <property type="match status" value="2"/>
</dbReference>
<keyword evidence="6 10" id="KW-0376">Hydrogen peroxide</keyword>
<gene>
    <name evidence="10" type="primary">katG</name>
    <name evidence="13" type="ORF">PoMZ_06065</name>
</gene>
<comment type="catalytic activity">
    <reaction evidence="7 10 11">
        <text>2 H2O2 = O2 + 2 H2O</text>
        <dbReference type="Rhea" id="RHEA:20309"/>
        <dbReference type="ChEBI" id="CHEBI:15377"/>
        <dbReference type="ChEBI" id="CHEBI:15379"/>
        <dbReference type="ChEBI" id="CHEBI:16240"/>
        <dbReference type="EC" id="1.11.1.21"/>
    </reaction>
</comment>
<dbReference type="NCBIfam" id="TIGR00198">
    <property type="entry name" value="cat_per_HPI"/>
    <property type="match status" value="1"/>
</dbReference>
<keyword evidence="2 10" id="KW-0349">Heme</keyword>
<dbReference type="AlphaFoldDB" id="A0A4P7NQ36"/>
<feature type="active site" description="Proton acceptor" evidence="10">
    <location>
        <position position="174"/>
    </location>
</feature>
<feature type="region of interest" description="Disordered" evidence="12">
    <location>
        <begin position="282"/>
        <end position="301"/>
    </location>
</feature>
<evidence type="ECO:0000256" key="5">
    <source>
        <dbReference type="ARBA" id="ARBA00023004"/>
    </source>
</evidence>
<evidence type="ECO:0000256" key="4">
    <source>
        <dbReference type="ARBA" id="ARBA00023002"/>
    </source>
</evidence>
<dbReference type="Gene3D" id="1.10.420.10">
    <property type="entry name" value="Peroxidase, domain 2"/>
    <property type="match status" value="2"/>
</dbReference>
<feature type="binding site" description="axial binding residue" evidence="10">
    <location>
        <position position="362"/>
    </location>
    <ligand>
        <name>heme</name>
        <dbReference type="ChEBI" id="CHEBI:30413"/>
    </ligand>
    <ligandPart>
        <name>Fe</name>
        <dbReference type="ChEBI" id="CHEBI:18248"/>
    </ligandPart>
</feature>
<keyword evidence="1 10" id="KW-0575">Peroxidase</keyword>
<dbReference type="Proteomes" id="UP000294847">
    <property type="component" value="Chromosome 6"/>
</dbReference>
<evidence type="ECO:0000256" key="12">
    <source>
        <dbReference type="SAM" id="MobiDB-lite"/>
    </source>
</evidence>
<keyword evidence="5 10" id="KW-0408">Iron</keyword>
<evidence type="ECO:0000313" key="14">
    <source>
        <dbReference type="Proteomes" id="UP000294847"/>
    </source>
</evidence>
<dbReference type="CDD" id="cd08200">
    <property type="entry name" value="catalase_peroxidase_2"/>
    <property type="match status" value="1"/>
</dbReference>
<evidence type="ECO:0000256" key="1">
    <source>
        <dbReference type="ARBA" id="ARBA00022559"/>
    </source>
</evidence>
<evidence type="ECO:0000256" key="7">
    <source>
        <dbReference type="ARBA" id="ARBA00049145"/>
    </source>
</evidence>
<evidence type="ECO:0000256" key="8">
    <source>
        <dbReference type="ARBA" id="ARBA00051651"/>
    </source>
</evidence>
<dbReference type="PROSITE" id="PS00436">
    <property type="entry name" value="PEROXIDASE_2"/>
    <property type="match status" value="1"/>
</dbReference>
<dbReference type="EC" id="1.11.1.21" evidence="10 11"/>
<dbReference type="PRINTS" id="PR00458">
    <property type="entry name" value="PEROXIDASE"/>
</dbReference>
<dbReference type="Gene3D" id="1.10.520.10">
    <property type="match status" value="2"/>
</dbReference>
<dbReference type="FunFam" id="1.10.520.10:FF:000002">
    <property type="entry name" value="Catalase-peroxidase"/>
    <property type="match status" value="1"/>
</dbReference>
<dbReference type="PRINTS" id="PR00460">
    <property type="entry name" value="BPEROXIDASE"/>
</dbReference>
<dbReference type="GO" id="GO:0070301">
    <property type="term" value="P:cellular response to hydrogen peroxide"/>
    <property type="evidence" value="ECO:0007669"/>
    <property type="project" value="TreeGrafter"/>
</dbReference>
<dbReference type="InterPro" id="IPR010255">
    <property type="entry name" value="Haem_peroxidase_sf"/>
</dbReference>
<dbReference type="NCBIfam" id="NF011635">
    <property type="entry name" value="PRK15061.1"/>
    <property type="match status" value="1"/>
</dbReference>
<evidence type="ECO:0000313" key="13">
    <source>
        <dbReference type="EMBL" id="QBZ64369.1"/>
    </source>
</evidence>
<dbReference type="PROSITE" id="PS00435">
    <property type="entry name" value="PEROXIDASE_1"/>
    <property type="match status" value="1"/>
</dbReference>
<evidence type="ECO:0000256" key="9">
    <source>
        <dbReference type="ARBA" id="ARBA00074141"/>
    </source>
</evidence>
<dbReference type="GO" id="GO:0042744">
    <property type="term" value="P:hydrogen peroxide catabolic process"/>
    <property type="evidence" value="ECO:0007669"/>
    <property type="project" value="UniProtKB-KW"/>
</dbReference>
<evidence type="ECO:0000256" key="6">
    <source>
        <dbReference type="ARBA" id="ARBA00023324"/>
    </source>
</evidence>
<dbReference type="SUPFAM" id="SSF48113">
    <property type="entry name" value="Heme-dependent peroxidases"/>
    <property type="match status" value="2"/>
</dbReference>
<comment type="cofactor">
    <cofactor evidence="10">
        <name>heme b</name>
        <dbReference type="ChEBI" id="CHEBI:60344"/>
    </cofactor>
    <text evidence="10">Binds 1 heme b (iron(II)-protoporphyrin IX) group per monomer.</text>
</comment>
<proteinExistence type="inferred from homology"/>
<evidence type="ECO:0000256" key="2">
    <source>
        <dbReference type="ARBA" id="ARBA00022617"/>
    </source>
</evidence>
<accession>A0A4P7NQ36</accession>
<reference evidence="13 14" key="1">
    <citation type="journal article" date="2019" name="Mol. Biol. Evol.">
        <title>Blast fungal genomes show frequent chromosomal changes, gene gains and losses, and effector gene turnover.</title>
        <authorList>
            <person name="Gomez Luciano L.B."/>
            <person name="Jason Tsai I."/>
            <person name="Chuma I."/>
            <person name="Tosa Y."/>
            <person name="Chen Y.H."/>
            <person name="Li J.Y."/>
            <person name="Li M.Y."/>
            <person name="Jade Lu M.Y."/>
            <person name="Nakayashiki H."/>
            <person name="Li W.H."/>
        </authorList>
    </citation>
    <scope>NUCLEOTIDE SEQUENCE [LARGE SCALE GENOMIC DNA]</scope>
    <source>
        <strain evidence="13">MZ5-1-6</strain>
    </source>
</reference>